<sequence length="67" mass="7858">MAHNEIRHRQPGYEDAPNPRHGRQAAEVDAHDEIYDEDDPDLLAALQLSLQEKKKEARRARRTSRRK</sequence>
<evidence type="ECO:0000313" key="3">
    <source>
        <dbReference type="Proteomes" id="UP001259832"/>
    </source>
</evidence>
<accession>A0AAD9GWH5</accession>
<dbReference type="EMBL" id="JASMQC010000005">
    <property type="protein sequence ID" value="KAK1945361.1"/>
    <property type="molecule type" value="Genomic_DNA"/>
</dbReference>
<organism evidence="2 3">
    <name type="scientific">Phytophthora citrophthora</name>
    <dbReference type="NCBI Taxonomy" id="4793"/>
    <lineage>
        <taxon>Eukaryota</taxon>
        <taxon>Sar</taxon>
        <taxon>Stramenopiles</taxon>
        <taxon>Oomycota</taxon>
        <taxon>Peronosporomycetes</taxon>
        <taxon>Peronosporales</taxon>
        <taxon>Peronosporaceae</taxon>
        <taxon>Phytophthora</taxon>
    </lineage>
</organism>
<proteinExistence type="predicted"/>
<gene>
    <name evidence="2" type="ORF">P3T76_003894</name>
</gene>
<dbReference type="Proteomes" id="UP001259832">
    <property type="component" value="Unassembled WGS sequence"/>
</dbReference>
<keyword evidence="3" id="KW-1185">Reference proteome</keyword>
<dbReference type="Gene3D" id="6.10.140.100">
    <property type="match status" value="1"/>
</dbReference>
<name>A0AAD9GWH5_9STRA</name>
<comment type="caution">
    <text evidence="2">The sequence shown here is derived from an EMBL/GenBank/DDBJ whole genome shotgun (WGS) entry which is preliminary data.</text>
</comment>
<reference evidence="2" key="1">
    <citation type="submission" date="2023-08" db="EMBL/GenBank/DDBJ databases">
        <title>Reference Genome Resource for the Citrus Pathogen Phytophthora citrophthora.</title>
        <authorList>
            <person name="Moller H."/>
            <person name="Coetzee B."/>
            <person name="Rose L.J."/>
            <person name="Van Niekerk J.M."/>
        </authorList>
    </citation>
    <scope>NUCLEOTIDE SEQUENCE</scope>
    <source>
        <strain evidence="2">STE-U-9442</strain>
    </source>
</reference>
<protein>
    <submittedName>
        <fullName evidence="2">Uncharacterized protein</fullName>
    </submittedName>
</protein>
<dbReference type="PROSITE" id="PS50330">
    <property type="entry name" value="UIM"/>
    <property type="match status" value="1"/>
</dbReference>
<feature type="compositionally biased region" description="Basic and acidic residues" evidence="1">
    <location>
        <begin position="1"/>
        <end position="12"/>
    </location>
</feature>
<evidence type="ECO:0000256" key="1">
    <source>
        <dbReference type="SAM" id="MobiDB-lite"/>
    </source>
</evidence>
<feature type="region of interest" description="Disordered" evidence="1">
    <location>
        <begin position="1"/>
        <end position="31"/>
    </location>
</feature>
<dbReference type="InterPro" id="IPR003903">
    <property type="entry name" value="UIM_dom"/>
</dbReference>
<evidence type="ECO:0000313" key="2">
    <source>
        <dbReference type="EMBL" id="KAK1945361.1"/>
    </source>
</evidence>
<dbReference type="AlphaFoldDB" id="A0AAD9GWH5"/>